<reference evidence="4" key="1">
    <citation type="journal article" date="2020" name="bioRxiv">
        <title>Whole genome comparisons of ergot fungi reveals the divergence and evolution of species within the genus Claviceps are the result of varying mechanisms driving genome evolution and host range expansion.</title>
        <authorList>
            <person name="Wyka S.A."/>
            <person name="Mondo S.J."/>
            <person name="Liu M."/>
            <person name="Dettman J."/>
            <person name="Nalam V."/>
            <person name="Broders K.D."/>
        </authorList>
    </citation>
    <scope>NUCLEOTIDE SEQUENCE</scope>
    <source>
        <strain evidence="4">CCC 1102</strain>
    </source>
</reference>
<evidence type="ECO:0000256" key="3">
    <source>
        <dbReference type="SAM" id="MobiDB-lite"/>
    </source>
</evidence>
<protein>
    <recommendedName>
        <fullName evidence="6">Leucine Rich Repeat domain protein</fullName>
    </recommendedName>
</protein>
<evidence type="ECO:0008006" key="6">
    <source>
        <dbReference type="Google" id="ProtNLM"/>
    </source>
</evidence>
<sequence length="497" mass="55498">MAEEPTLPRLPAVSWNEQSQSFSTQPRKRARHPRSGGLYNSSDPAVFSSDDDPGLDNYVKGRKKKRYVGTWFQQQPTSSDSTFSDCPTLPQPKRERKLVRQVDSGVYLGSEGSDGIDGFQGSDDLVPEELELPAQSALPSRWQKQSTLPVLSKAELLVREKVQTCLEQGNETIDLWSMGLEELSNETLSPLANFSCIPVVAKDVAFEQKEPELNLFLAMNRLRLVPGVLFELQHLTVLSLRGNKLSEIPPAIGRLPNLKRLNVSQNRLRTLPVELVQLFDLNLRNLWIHPNPFLKPDSPLSLDLSDEDNWQRHTSTEERLTSRFLGRSPLQVSDTMGRPVSAFKIPTFSESNQVAVADGDKPDGVLDNVDVDVDGAPVAVKPSRVPSLVELALRSCYSTKELSQLSHYIPEGLSHLRDLLARAVQQKETGGLYCSTCQKLVVMPAMEWVEWRDICTVDRSSSGGRNVQSLSHAEDERPVPFLHRACSWQCGPGNTWP</sequence>
<dbReference type="GO" id="GO:0005737">
    <property type="term" value="C:cytoplasm"/>
    <property type="evidence" value="ECO:0007669"/>
    <property type="project" value="TreeGrafter"/>
</dbReference>
<keyword evidence="1" id="KW-0433">Leucine-rich repeat</keyword>
<dbReference type="AlphaFoldDB" id="A0A9P7MMP9"/>
<dbReference type="OrthoDB" id="1517790at2759"/>
<dbReference type="InterPro" id="IPR032675">
    <property type="entry name" value="LRR_dom_sf"/>
</dbReference>
<dbReference type="Proteomes" id="UP000784919">
    <property type="component" value="Unassembled WGS sequence"/>
</dbReference>
<feature type="region of interest" description="Disordered" evidence="3">
    <location>
        <begin position="1"/>
        <end position="54"/>
    </location>
</feature>
<accession>A0A9P7MMP9</accession>
<organism evidence="4 5">
    <name type="scientific">Claviceps arundinis</name>
    <dbReference type="NCBI Taxonomy" id="1623583"/>
    <lineage>
        <taxon>Eukaryota</taxon>
        <taxon>Fungi</taxon>
        <taxon>Dikarya</taxon>
        <taxon>Ascomycota</taxon>
        <taxon>Pezizomycotina</taxon>
        <taxon>Sordariomycetes</taxon>
        <taxon>Hypocreomycetidae</taxon>
        <taxon>Hypocreales</taxon>
        <taxon>Clavicipitaceae</taxon>
        <taxon>Claviceps</taxon>
    </lineage>
</organism>
<evidence type="ECO:0000256" key="2">
    <source>
        <dbReference type="ARBA" id="ARBA00022737"/>
    </source>
</evidence>
<dbReference type="PANTHER" id="PTHR48051">
    <property type="match status" value="1"/>
</dbReference>
<dbReference type="EMBL" id="SRPS01000237">
    <property type="protein sequence ID" value="KAG5961884.1"/>
    <property type="molecule type" value="Genomic_DNA"/>
</dbReference>
<dbReference type="PROSITE" id="PS51450">
    <property type="entry name" value="LRR"/>
    <property type="match status" value="1"/>
</dbReference>
<dbReference type="Pfam" id="PF13855">
    <property type="entry name" value="LRR_8"/>
    <property type="match status" value="1"/>
</dbReference>
<dbReference type="InterPro" id="IPR003591">
    <property type="entry name" value="Leu-rich_rpt_typical-subtyp"/>
</dbReference>
<proteinExistence type="predicted"/>
<evidence type="ECO:0000313" key="5">
    <source>
        <dbReference type="Proteomes" id="UP000784919"/>
    </source>
</evidence>
<comment type="caution">
    <text evidence="4">The sequence shown here is derived from an EMBL/GenBank/DDBJ whole genome shotgun (WGS) entry which is preliminary data.</text>
</comment>
<evidence type="ECO:0000256" key="1">
    <source>
        <dbReference type="ARBA" id="ARBA00022614"/>
    </source>
</evidence>
<gene>
    <name evidence="4" type="ORF">E4U56_003641</name>
</gene>
<keyword evidence="2" id="KW-0677">Repeat</keyword>
<name>A0A9P7MMP9_9HYPO</name>
<evidence type="ECO:0000313" key="4">
    <source>
        <dbReference type="EMBL" id="KAG5961884.1"/>
    </source>
</evidence>
<dbReference type="SUPFAM" id="SSF52075">
    <property type="entry name" value="Outer arm dynein light chain 1"/>
    <property type="match status" value="1"/>
</dbReference>
<dbReference type="Gene3D" id="3.80.10.10">
    <property type="entry name" value="Ribonuclease Inhibitor"/>
    <property type="match status" value="1"/>
</dbReference>
<feature type="compositionally biased region" description="Polar residues" evidence="3">
    <location>
        <begin position="15"/>
        <end position="25"/>
    </location>
</feature>
<dbReference type="PANTHER" id="PTHR48051:SF1">
    <property type="entry name" value="RAS SUPPRESSOR PROTEIN 1"/>
    <property type="match status" value="1"/>
</dbReference>
<dbReference type="SMART" id="SM00369">
    <property type="entry name" value="LRR_TYP"/>
    <property type="match status" value="2"/>
</dbReference>
<dbReference type="InterPro" id="IPR001611">
    <property type="entry name" value="Leu-rich_rpt"/>
</dbReference>
<dbReference type="InterPro" id="IPR050216">
    <property type="entry name" value="LRR_domain-containing"/>
</dbReference>